<proteinExistence type="predicted"/>
<dbReference type="EMBL" id="BARS01026572">
    <property type="protein sequence ID" value="GAG02092.1"/>
    <property type="molecule type" value="Genomic_DNA"/>
</dbReference>
<reference evidence="1" key="1">
    <citation type="journal article" date="2014" name="Front. Microbiol.">
        <title>High frequency of phylogenetically diverse reductive dehalogenase-homologous genes in deep subseafloor sedimentary metagenomes.</title>
        <authorList>
            <person name="Kawai M."/>
            <person name="Futagami T."/>
            <person name="Toyoda A."/>
            <person name="Takaki Y."/>
            <person name="Nishi S."/>
            <person name="Hori S."/>
            <person name="Arai W."/>
            <person name="Tsubouchi T."/>
            <person name="Morono Y."/>
            <person name="Uchiyama I."/>
            <person name="Ito T."/>
            <person name="Fujiyama A."/>
            <person name="Inagaki F."/>
            <person name="Takami H."/>
        </authorList>
    </citation>
    <scope>NUCLEOTIDE SEQUENCE</scope>
    <source>
        <strain evidence="1">Expedition CK06-06</strain>
    </source>
</reference>
<protein>
    <submittedName>
        <fullName evidence="1">Uncharacterized protein</fullName>
    </submittedName>
</protein>
<sequence>AFIAAQKAMKVSTGMTKDQFVSKYILGTAGLADPEEALEEANFLADSIYGTEPEAPVEPGPVGAPYTPPPIEGITEAQWQEIVNSPVALEEARAAWGAGAVAPFEAKYSTSKRGTIQR</sequence>
<comment type="caution">
    <text evidence="1">The sequence shown here is derived from an EMBL/GenBank/DDBJ whole genome shotgun (WGS) entry which is preliminary data.</text>
</comment>
<accession>X0US91</accession>
<name>X0US91_9ZZZZ</name>
<gene>
    <name evidence="1" type="ORF">S01H1_41858</name>
</gene>
<feature type="non-terminal residue" evidence="1">
    <location>
        <position position="1"/>
    </location>
</feature>
<evidence type="ECO:0000313" key="1">
    <source>
        <dbReference type="EMBL" id="GAG02092.1"/>
    </source>
</evidence>
<organism evidence="1">
    <name type="scientific">marine sediment metagenome</name>
    <dbReference type="NCBI Taxonomy" id="412755"/>
    <lineage>
        <taxon>unclassified sequences</taxon>
        <taxon>metagenomes</taxon>
        <taxon>ecological metagenomes</taxon>
    </lineage>
</organism>
<dbReference type="AlphaFoldDB" id="X0US91"/>